<dbReference type="InterPro" id="IPR013780">
    <property type="entry name" value="Glyco_hydro_b"/>
</dbReference>
<dbReference type="InterPro" id="IPR017853">
    <property type="entry name" value="GH"/>
</dbReference>
<feature type="region of interest" description="Disordered" evidence="4">
    <location>
        <begin position="252"/>
        <end position="274"/>
    </location>
</feature>
<evidence type="ECO:0000256" key="1">
    <source>
        <dbReference type="ARBA" id="ARBA00008061"/>
    </source>
</evidence>
<evidence type="ECO:0000313" key="6">
    <source>
        <dbReference type="EMBL" id="NOJ45308.1"/>
    </source>
</evidence>
<keyword evidence="3" id="KW-0326">Glycosidase</keyword>
<evidence type="ECO:0000256" key="3">
    <source>
        <dbReference type="ARBA" id="ARBA00023295"/>
    </source>
</evidence>
<dbReference type="Pfam" id="PF00128">
    <property type="entry name" value="Alpha-amylase"/>
    <property type="match status" value="1"/>
</dbReference>
<comment type="caution">
    <text evidence="6">The sequence shown here is derived from an EMBL/GenBank/DDBJ whole genome shotgun (WGS) entry which is preliminary data.</text>
</comment>
<organism evidence="6 7">
    <name type="scientific">Bradyrhizobium archetypum</name>
    <dbReference type="NCBI Taxonomy" id="2721160"/>
    <lineage>
        <taxon>Bacteria</taxon>
        <taxon>Pseudomonadati</taxon>
        <taxon>Pseudomonadota</taxon>
        <taxon>Alphaproteobacteria</taxon>
        <taxon>Hyphomicrobiales</taxon>
        <taxon>Nitrobacteraceae</taxon>
        <taxon>Bradyrhizobium</taxon>
    </lineage>
</organism>
<dbReference type="SUPFAM" id="SSF51445">
    <property type="entry name" value="(Trans)glycosidases"/>
    <property type="match status" value="1"/>
</dbReference>
<dbReference type="PANTHER" id="PTHR10357">
    <property type="entry name" value="ALPHA-AMYLASE FAMILY MEMBER"/>
    <property type="match status" value="1"/>
</dbReference>
<gene>
    <name evidence="6" type="ORF">HCN50_03415</name>
</gene>
<reference evidence="6 7" key="1">
    <citation type="submission" date="2020-03" db="EMBL/GenBank/DDBJ databases">
        <title>Bradyrhizobium diversity isolated from nodules of Muelleranthus trifoliolatus.</title>
        <authorList>
            <person name="Klepa M."/>
            <person name="Helene L."/>
            <person name="Hungria M."/>
        </authorList>
    </citation>
    <scope>NUCLEOTIDE SEQUENCE [LARGE SCALE GENOMIC DNA]</scope>
    <source>
        <strain evidence="6 7">WSM 1744</strain>
    </source>
</reference>
<dbReference type="PANTHER" id="PTHR10357:SF179">
    <property type="entry name" value="NEUTRAL AND BASIC AMINO ACID TRANSPORT PROTEIN RBAT"/>
    <property type="match status" value="1"/>
</dbReference>
<dbReference type="GO" id="GO:0004556">
    <property type="term" value="F:alpha-amylase activity"/>
    <property type="evidence" value="ECO:0007669"/>
    <property type="project" value="TreeGrafter"/>
</dbReference>
<dbReference type="AlphaFoldDB" id="A0A7Y4H0U7"/>
<dbReference type="Gene3D" id="3.90.400.10">
    <property type="entry name" value="Oligo-1,6-glucosidase, Domain 2"/>
    <property type="match status" value="1"/>
</dbReference>
<dbReference type="Gene3D" id="3.20.20.80">
    <property type="entry name" value="Glycosidases"/>
    <property type="match status" value="2"/>
</dbReference>
<evidence type="ECO:0000256" key="2">
    <source>
        <dbReference type="ARBA" id="ARBA00022801"/>
    </source>
</evidence>
<sequence length="567" mass="65135">MRGSSSICRAVRNHRIQRTFGTHVRHPPNQKELAGRVSAKETSTAWWRNAVIYEIAAISFQDSNGDGYGDLPGLLQRIDYLKWLGVGAVWLTPIYKSPDHDFGYDISDFCAVDPRYGTMEDFERVLHALHKDGIKLILDFVPNHTSDQHAWFQESRTSRDNPKADWYVWAEAAPNGGPPNNWLSRFGGSAWEWCEPRRQFYYHSFLTSQPDLNWRNEQVHQAMADTMRFWLDRGVDGFRVDASAVLIKDELLRDNPPDPEADDTTPPPQKYMPVFTDDRPEAMRCLEYVRGVLDEYDERLLCGEVQGKTDRIGHFYGNSKPRLHLPLNFALLDTQWNAIALQATIDAYFNAIPDGAWPDFVIGGHDKHRVATKLGEAQSRILAMLLMTIRGTPFLFAGDEIGSEQVKIPPDRVRDPFEKLVKGFGLNRDPERAPLRWHNTERGGFTTGEPWLPLSEDRSRNIEGQRCDARSLLNLYRELIALRRTEPCLLHGEYRPRRSHNDVFWFARALGKAEIVVALNLCREPRLWEWQGRGVTLISTYLDREPGKIEGPTHLRPNEGVIVRINQ</sequence>
<protein>
    <submittedName>
        <fullName evidence="6">DUF3459 domain-containing protein</fullName>
    </submittedName>
</protein>
<keyword evidence="2" id="KW-0378">Hydrolase</keyword>
<accession>A0A7Y4H0U7</accession>
<dbReference type="InterPro" id="IPR045857">
    <property type="entry name" value="O16G_dom_2"/>
</dbReference>
<dbReference type="CDD" id="cd11331">
    <property type="entry name" value="AmyAc_OligoGlu_like"/>
    <property type="match status" value="1"/>
</dbReference>
<dbReference type="InterPro" id="IPR006047">
    <property type="entry name" value="GH13_cat_dom"/>
</dbReference>
<feature type="domain" description="Glycosyl hydrolase family 13 catalytic" evidence="5">
    <location>
        <begin position="54"/>
        <end position="432"/>
    </location>
</feature>
<dbReference type="Gene3D" id="2.60.40.1180">
    <property type="entry name" value="Golgi alpha-mannosidase II"/>
    <property type="match status" value="1"/>
</dbReference>
<proteinExistence type="inferred from homology"/>
<evidence type="ECO:0000313" key="7">
    <source>
        <dbReference type="Proteomes" id="UP000528734"/>
    </source>
</evidence>
<dbReference type="EMBL" id="JAAVLW010000001">
    <property type="protein sequence ID" value="NOJ45308.1"/>
    <property type="molecule type" value="Genomic_DNA"/>
</dbReference>
<name>A0A7Y4H0U7_9BRAD</name>
<evidence type="ECO:0000259" key="5">
    <source>
        <dbReference type="SMART" id="SM00642"/>
    </source>
</evidence>
<dbReference type="SMART" id="SM00642">
    <property type="entry name" value="Aamy"/>
    <property type="match status" value="1"/>
</dbReference>
<dbReference type="FunFam" id="3.90.400.10:FF:000002">
    <property type="entry name" value="Sucrose isomerase"/>
    <property type="match status" value="1"/>
</dbReference>
<dbReference type="SUPFAM" id="SSF51011">
    <property type="entry name" value="Glycosyl hydrolase domain"/>
    <property type="match status" value="1"/>
</dbReference>
<dbReference type="Proteomes" id="UP000528734">
    <property type="component" value="Unassembled WGS sequence"/>
</dbReference>
<evidence type="ECO:0000256" key="4">
    <source>
        <dbReference type="SAM" id="MobiDB-lite"/>
    </source>
</evidence>
<dbReference type="GO" id="GO:0009313">
    <property type="term" value="P:oligosaccharide catabolic process"/>
    <property type="evidence" value="ECO:0007669"/>
    <property type="project" value="TreeGrafter"/>
</dbReference>
<keyword evidence="7" id="KW-1185">Reference proteome</keyword>
<comment type="similarity">
    <text evidence="1">Belongs to the glycosyl hydrolase 13 family.</text>
</comment>